<proteinExistence type="predicted"/>
<keyword evidence="2" id="KW-1185">Reference proteome</keyword>
<name>A0ABX8NE61_9PSED</name>
<gene>
    <name evidence="1" type="ORF">KSS94_10355</name>
</gene>
<reference evidence="1" key="1">
    <citation type="journal article" date="2021" name="Microorganisms">
        <title>The Ever-Expanding Pseudomonas Genus: Description of 43 New Species and Partition of the Pseudomonas putida Group.</title>
        <authorList>
            <person name="Girard L."/>
            <person name="Lood C."/>
            <person name="Hofte M."/>
            <person name="Vandamme P."/>
            <person name="Rokni-Zadeh H."/>
            <person name="van Noort V."/>
            <person name="Lavigne R."/>
            <person name="De Mot R."/>
        </authorList>
    </citation>
    <scope>NUCLEOTIDE SEQUENCE</scope>
    <source>
        <strain evidence="1">COW40</strain>
    </source>
</reference>
<dbReference type="Proteomes" id="UP001046350">
    <property type="component" value="Chromosome"/>
</dbReference>
<protein>
    <submittedName>
        <fullName evidence="1">Zinc-binding dehydrogenase</fullName>
    </submittedName>
</protein>
<sequence>MFETGPVIDAVYPFEKAEEALEHLRSANHFGKRVIQVSAPGA</sequence>
<accession>A0ABX8NE61</accession>
<dbReference type="EMBL" id="CP077076">
    <property type="protein sequence ID" value="QXH54175.1"/>
    <property type="molecule type" value="Genomic_DNA"/>
</dbReference>
<dbReference type="Pfam" id="PF13602">
    <property type="entry name" value="ADH_zinc_N_2"/>
    <property type="match status" value="1"/>
</dbReference>
<organism evidence="1 2">
    <name type="scientific">Pseudomonas fakonensis</name>
    <dbReference type="NCBI Taxonomy" id="2842355"/>
    <lineage>
        <taxon>Bacteria</taxon>
        <taxon>Pseudomonadati</taxon>
        <taxon>Pseudomonadota</taxon>
        <taxon>Gammaproteobacteria</taxon>
        <taxon>Pseudomonadales</taxon>
        <taxon>Pseudomonadaceae</taxon>
        <taxon>Pseudomonas</taxon>
    </lineage>
</organism>
<evidence type="ECO:0000313" key="1">
    <source>
        <dbReference type="EMBL" id="QXH54175.1"/>
    </source>
</evidence>
<evidence type="ECO:0000313" key="2">
    <source>
        <dbReference type="Proteomes" id="UP001046350"/>
    </source>
</evidence>